<sequence>MTLERDRRFSISALHAIGCLHDHRLHHPKVQILERRKDYVKKGKLDSEDLKNQCRPIPSSPYLPMRFVFIIQTSRSSFCNCSPHLQPSCLVPLLFLLIECQGKGLECPSSKIPGPLKPLSASTGTP</sequence>
<accession>A0A0K2TXJ5</accession>
<dbReference type="AlphaFoldDB" id="A0A0K2TXJ5"/>
<name>A0A0K2TXJ5_LEPSM</name>
<proteinExistence type="predicted"/>
<protein>
    <submittedName>
        <fullName evidence="1">Uncharacterized protein</fullName>
    </submittedName>
</protein>
<reference evidence="1" key="1">
    <citation type="submission" date="2014-05" db="EMBL/GenBank/DDBJ databases">
        <authorList>
            <person name="Chronopoulou M."/>
        </authorList>
    </citation>
    <scope>NUCLEOTIDE SEQUENCE</scope>
    <source>
        <tissue evidence="1">Whole organism</tissue>
    </source>
</reference>
<organism evidence="1">
    <name type="scientific">Lepeophtheirus salmonis</name>
    <name type="common">Salmon louse</name>
    <name type="synonym">Caligus salmonis</name>
    <dbReference type="NCBI Taxonomy" id="72036"/>
    <lineage>
        <taxon>Eukaryota</taxon>
        <taxon>Metazoa</taxon>
        <taxon>Ecdysozoa</taxon>
        <taxon>Arthropoda</taxon>
        <taxon>Crustacea</taxon>
        <taxon>Multicrustacea</taxon>
        <taxon>Hexanauplia</taxon>
        <taxon>Copepoda</taxon>
        <taxon>Siphonostomatoida</taxon>
        <taxon>Caligidae</taxon>
        <taxon>Lepeophtheirus</taxon>
    </lineage>
</organism>
<evidence type="ECO:0000313" key="1">
    <source>
        <dbReference type="EMBL" id="CDW30744.1"/>
    </source>
</evidence>
<dbReference type="EMBL" id="HACA01013383">
    <property type="protein sequence ID" value="CDW30744.1"/>
    <property type="molecule type" value="Transcribed_RNA"/>
</dbReference>